<dbReference type="Gene3D" id="1.10.510.10">
    <property type="entry name" value="Transferase(Phosphotransferase) domain 1"/>
    <property type="match status" value="1"/>
</dbReference>
<dbReference type="Proteomes" id="UP000008076">
    <property type="component" value="Unassembled WGS sequence"/>
</dbReference>
<dbReference type="Pfam" id="PF07714">
    <property type="entry name" value="PK_Tyr_Ser-Thr"/>
    <property type="match status" value="1"/>
</dbReference>
<protein>
    <recommendedName>
        <fullName evidence="1">Serine-threonine/tyrosine-protein kinase catalytic domain-containing protein</fullName>
    </recommendedName>
</protein>
<dbReference type="GO" id="GO:0004672">
    <property type="term" value="F:protein kinase activity"/>
    <property type="evidence" value="ECO:0007669"/>
    <property type="project" value="InterPro"/>
</dbReference>
<dbReference type="InterPro" id="IPR011009">
    <property type="entry name" value="Kinase-like_dom_sf"/>
</dbReference>
<gene>
    <name evidence="2" type="ORF">EDI_196320</name>
</gene>
<organism evidence="3">
    <name type="scientific">Entamoeba dispar (strain ATCC PRA-260 / SAW760)</name>
    <dbReference type="NCBI Taxonomy" id="370354"/>
    <lineage>
        <taxon>Eukaryota</taxon>
        <taxon>Amoebozoa</taxon>
        <taxon>Evosea</taxon>
        <taxon>Archamoebae</taxon>
        <taxon>Mastigamoebida</taxon>
        <taxon>Entamoebidae</taxon>
        <taxon>Entamoeba</taxon>
    </lineage>
</organism>
<evidence type="ECO:0000313" key="2">
    <source>
        <dbReference type="EMBL" id="EDR24788.1"/>
    </source>
</evidence>
<dbReference type="PANTHER" id="PTHR45756">
    <property type="entry name" value="PALMITOYLTRANSFERASE"/>
    <property type="match status" value="1"/>
</dbReference>
<dbReference type="VEuPathDB" id="AmoebaDB:EDI_196320"/>
<dbReference type="InterPro" id="IPR053215">
    <property type="entry name" value="TKL_Ser/Thr_kinase"/>
</dbReference>
<dbReference type="SUPFAM" id="SSF56112">
    <property type="entry name" value="Protein kinase-like (PK-like)"/>
    <property type="match status" value="1"/>
</dbReference>
<dbReference type="GeneID" id="5883985"/>
<dbReference type="PANTHER" id="PTHR45756:SF1">
    <property type="entry name" value="PROTEIN KINASE DOMAIN CONTAINING PROTEIN"/>
    <property type="match status" value="1"/>
</dbReference>
<name>B0EL26_ENTDS</name>
<dbReference type="InterPro" id="IPR001245">
    <property type="entry name" value="Ser-Thr/Tyr_kinase_cat_dom"/>
</dbReference>
<dbReference type="AlphaFoldDB" id="B0EL26"/>
<feature type="domain" description="Serine-threonine/tyrosine-protein kinase catalytic" evidence="1">
    <location>
        <begin position="34"/>
        <end position="95"/>
    </location>
</feature>
<accession>B0EL26</accession>
<dbReference type="RefSeq" id="XP_001738877.1">
    <property type="nucleotide sequence ID" value="XM_001738825.1"/>
</dbReference>
<reference evidence="3" key="1">
    <citation type="submission" date="2007-12" db="EMBL/GenBank/DDBJ databases">
        <title>Annotation of Entamoeba dispar SAW760.</title>
        <authorList>
            <person name="Lorenzi H."/>
            <person name="Inman J."/>
            <person name="Schobel S."/>
            <person name="Amedeo P."/>
            <person name="Caler E."/>
        </authorList>
    </citation>
    <scope>NUCLEOTIDE SEQUENCE [LARGE SCALE GENOMIC DNA]</scope>
    <source>
        <strain evidence="3">ATCC PRA-260 / SAW760</strain>
    </source>
</reference>
<evidence type="ECO:0000259" key="1">
    <source>
        <dbReference type="Pfam" id="PF07714"/>
    </source>
</evidence>
<dbReference type="KEGG" id="edi:EDI_196320"/>
<dbReference type="EMBL" id="DS549799">
    <property type="protein sequence ID" value="EDR24788.1"/>
    <property type="molecule type" value="Genomic_DNA"/>
</dbReference>
<evidence type="ECO:0000313" key="3">
    <source>
        <dbReference type="Proteomes" id="UP000008076"/>
    </source>
</evidence>
<sequence>MVHSILIQFIVSKLLFWYFPSYSKKFKNLEEKGLGTPTHAAPEGSQDRCTFAGDVYSFVVTTWEMFYQEESYKNFKTLPETKDYINSGKCLESDEKIRGD</sequence>
<proteinExistence type="predicted"/>
<keyword evidence="3" id="KW-1185">Reference proteome</keyword>